<keyword evidence="1" id="KW-0808">Transferase</keyword>
<dbReference type="AlphaFoldDB" id="U3GK89"/>
<evidence type="ECO:0000313" key="1">
    <source>
        <dbReference type="EMBL" id="AFW04839.1"/>
    </source>
</evidence>
<gene>
    <name evidence="1" type="primary">wdbR</name>
</gene>
<reference evidence="1" key="1">
    <citation type="journal article" date="2013" name="FEMS Microbiol. Rev.">
        <title>Structural diversity in Salmonella O antigens and its genetic basis.</title>
        <authorList>
            <person name="Liu B."/>
            <person name="Knirel Y.A."/>
            <person name="Feng L."/>
            <person name="Perepelov A.V."/>
            <person name="Senchenkova S.N."/>
            <person name="Reeves P.R."/>
            <person name="Wang L."/>
        </authorList>
    </citation>
    <scope>NUCLEOTIDE SEQUENCE</scope>
    <source>
        <strain evidence="1">G2470</strain>
    </source>
</reference>
<sequence length="387" mass="44046">MQNKIYHVCSGIRPGGGPAGYLYNLNEASKATKHNFIVDASNESKIRSNTSYRKIKKLPNFIIKNALCMKYILALMGFTKISNEKNIFNFKYNLGHSVPVAARLLKLNKNKTVKIGLMPHGPVSYTTETLDDVESKYGKIYFRGFYFRIMSLLENNIFNKVDFITVAAREGMESYQDINIQYEYKLFEVTSGLPPLICNTNKSDARKLLGIPDDKFIVGFFGRYNRHKGYDFFYDEVISSANEKVFFISAGIGPIIKKEVHNYKNFGWRSDINNLITACDIIVIPNRHTYFDLLPLECFSLSRPVAVSLIGGNKKLCSLTQAAIPFKLNCGELNNLVNNLSNNKTDYKKLESLAKKSYDELFSDKVFVTNHNSLLSSLNDFFCKEVE</sequence>
<dbReference type="EMBL" id="JX975343">
    <property type="protein sequence ID" value="AFW04839.1"/>
    <property type="molecule type" value="Genomic_DNA"/>
</dbReference>
<name>U3GK89_SALER</name>
<dbReference type="Pfam" id="PF13692">
    <property type="entry name" value="Glyco_trans_1_4"/>
    <property type="match status" value="1"/>
</dbReference>
<dbReference type="Gene3D" id="3.40.50.2000">
    <property type="entry name" value="Glycogen Phosphorylase B"/>
    <property type="match status" value="2"/>
</dbReference>
<proteinExistence type="predicted"/>
<dbReference type="SUPFAM" id="SSF53756">
    <property type="entry name" value="UDP-Glycosyltransferase/glycogen phosphorylase"/>
    <property type="match status" value="1"/>
</dbReference>
<accession>U3GK89</accession>
<organism evidence="1">
    <name type="scientific">Salmonella enterica</name>
    <name type="common">Salmonella choleraesuis</name>
    <dbReference type="NCBI Taxonomy" id="28901"/>
    <lineage>
        <taxon>Bacteria</taxon>
        <taxon>Pseudomonadati</taxon>
        <taxon>Pseudomonadota</taxon>
        <taxon>Gammaproteobacteria</taxon>
        <taxon>Enterobacterales</taxon>
        <taxon>Enterobacteriaceae</taxon>
        <taxon>Salmonella</taxon>
    </lineage>
</organism>
<protein>
    <submittedName>
        <fullName evidence="1">Glycosyltransferase</fullName>
    </submittedName>
</protein>
<dbReference type="GO" id="GO:0016740">
    <property type="term" value="F:transferase activity"/>
    <property type="evidence" value="ECO:0007669"/>
    <property type="project" value="UniProtKB-KW"/>
</dbReference>